<keyword evidence="5" id="KW-1185">Reference proteome</keyword>
<feature type="compositionally biased region" description="Polar residues" evidence="2">
    <location>
        <begin position="564"/>
        <end position="574"/>
    </location>
</feature>
<dbReference type="EMBL" id="QVQW01000019">
    <property type="protein sequence ID" value="RKU45672.1"/>
    <property type="molecule type" value="Genomic_DNA"/>
</dbReference>
<proteinExistence type="inferred from homology"/>
<sequence>MAQLTTATSGAVPAQLGFLAIYNPSLGTTDETMEDQIVYYSSVSSPSPSSSPSLTKRHPSSTAEEKNERLRQIGLAQGMVEFGKSFSGDRPVDTIETEKARVVLHELEPGWWILASVDLTKLPKAKGKEPAAEEEEQPVEYSSREVKPASLLLRDLLRAHSVFLLHHDSSLSALFVRTQREKFTAVLSRYWDLFLARWNVMLHGNPLRDVFGGIKIAASGELGVGVGEEDRGSGERAVLEGLVPRTDGLIDLVVGKFGDGVEEEDAGNGTVDGQQWLGTGQEPGPEDGAIFLGVGALSRSSLRNISHWMEDIYTWGENAYGVKQSPTTTRSRPKRKRPAKSSISASAPPFNANPDASSFNLTLPERHASEQGDPPPGLLPPPPIVKSGPQAGTTTTGLESTLKAPKEAGDSSSASKLAGYLKLGYGTYWTLGSSDKAEETSAPSAEAAKEVTTTPAAKEVTTAALPVRPTPSRTTSRDSTEGHFLIGLQGNVAEATDNSGVDEIFEPVISNTRTLLRTLTVELENNPNPLLTPSKHSHDLGSTDNEVGSSSSSTTSSQTRTLSNYQTHGHTTFDSQDRNKTTKLRVLVYAYKPFLFLLLFSPHTDSLNWETPYRSLHHQLAPLRKPLLTSTAYRPARPVMPGAGGPIYDLVYDTTELTIHSTLPHIPVDNSPENLTLWPGGRVEALNTHTQLLNIYTNTRPPSTELERTVKTSRGWWIVWSRILDGSPHSPLLAAQDSGTPTPESGPLPAATSQESDAASTGSKDGDSPTPTQDARQMFPVVSKEIFLVRKSGETTGGGGVMGSLGVGGGTGGGWADGASRLAQGIGVDTRKYIEGLLSLNR</sequence>
<feature type="compositionally biased region" description="Pro residues" evidence="2">
    <location>
        <begin position="373"/>
        <end position="384"/>
    </location>
</feature>
<organism evidence="4 5">
    <name type="scientific">Coniochaeta pulveracea</name>
    <dbReference type="NCBI Taxonomy" id="177199"/>
    <lineage>
        <taxon>Eukaryota</taxon>
        <taxon>Fungi</taxon>
        <taxon>Dikarya</taxon>
        <taxon>Ascomycota</taxon>
        <taxon>Pezizomycotina</taxon>
        <taxon>Sordariomycetes</taxon>
        <taxon>Sordariomycetidae</taxon>
        <taxon>Coniochaetales</taxon>
        <taxon>Coniochaetaceae</taxon>
        <taxon>Coniochaeta</taxon>
    </lineage>
</organism>
<dbReference type="Pfam" id="PF19031">
    <property type="entry name" value="Intu_longin_1"/>
    <property type="match status" value="1"/>
</dbReference>
<feature type="region of interest" description="Disordered" evidence="2">
    <location>
        <begin position="41"/>
        <end position="68"/>
    </location>
</feature>
<dbReference type="STRING" id="177199.A0A420YCQ0"/>
<dbReference type="OrthoDB" id="240546at2759"/>
<feature type="region of interest" description="Disordered" evidence="2">
    <location>
        <begin position="526"/>
        <end position="577"/>
    </location>
</feature>
<protein>
    <recommendedName>
        <fullName evidence="3">CCZ1/INTU/HSP4 first Longin domain-containing protein</fullName>
    </recommendedName>
</protein>
<dbReference type="InterPro" id="IPR013176">
    <property type="entry name" value="Ccz1"/>
</dbReference>
<reference evidence="4 5" key="1">
    <citation type="submission" date="2018-08" db="EMBL/GenBank/DDBJ databases">
        <title>Draft genome of the lignicolous fungus Coniochaeta pulveracea.</title>
        <authorList>
            <person name="Borstlap C.J."/>
            <person name="De Witt R.N."/>
            <person name="Botha A."/>
            <person name="Volschenk H."/>
        </authorList>
    </citation>
    <scope>NUCLEOTIDE SEQUENCE [LARGE SCALE GENOMIC DNA]</scope>
    <source>
        <strain evidence="4 5">CAB683</strain>
    </source>
</reference>
<accession>A0A420YCQ0</accession>
<dbReference type="AlphaFoldDB" id="A0A420YCQ0"/>
<feature type="compositionally biased region" description="Polar residues" evidence="2">
    <location>
        <begin position="751"/>
        <end position="775"/>
    </location>
</feature>
<evidence type="ECO:0000313" key="4">
    <source>
        <dbReference type="EMBL" id="RKU45672.1"/>
    </source>
</evidence>
<evidence type="ECO:0000256" key="2">
    <source>
        <dbReference type="SAM" id="MobiDB-lite"/>
    </source>
</evidence>
<evidence type="ECO:0000259" key="3">
    <source>
        <dbReference type="Pfam" id="PF19031"/>
    </source>
</evidence>
<evidence type="ECO:0000256" key="1">
    <source>
        <dbReference type="ARBA" id="ARBA00005352"/>
    </source>
</evidence>
<feature type="compositionally biased region" description="Low complexity" evidence="2">
    <location>
        <begin position="542"/>
        <end position="563"/>
    </location>
</feature>
<dbReference type="GO" id="GO:0035658">
    <property type="term" value="C:Mon1-Ccz1 complex"/>
    <property type="evidence" value="ECO:0007669"/>
    <property type="project" value="InterPro"/>
</dbReference>
<comment type="similarity">
    <text evidence="1">Belongs to the CCZ1 family.</text>
</comment>
<dbReference type="InterPro" id="IPR043987">
    <property type="entry name" value="CCZ1/INTU/HSP4_longin_1"/>
</dbReference>
<feature type="region of interest" description="Disordered" evidence="2">
    <location>
        <begin position="322"/>
        <end position="397"/>
    </location>
</feature>
<feature type="region of interest" description="Disordered" evidence="2">
    <location>
        <begin position="730"/>
        <end position="777"/>
    </location>
</feature>
<feature type="domain" description="CCZ1/INTU/HSP4 first Longin" evidence="3">
    <location>
        <begin position="18"/>
        <end position="120"/>
    </location>
</feature>
<name>A0A420YCQ0_9PEZI</name>
<comment type="caution">
    <text evidence="4">The sequence shown here is derived from an EMBL/GenBank/DDBJ whole genome shotgun (WGS) entry which is preliminary data.</text>
</comment>
<dbReference type="PANTHER" id="PTHR13056">
    <property type="entry name" value="VACUOLAR FUSION PROTEIN CCZ1 HOMOLOG-RELATED"/>
    <property type="match status" value="1"/>
</dbReference>
<feature type="compositionally biased region" description="Low complexity" evidence="2">
    <location>
        <begin position="41"/>
        <end position="53"/>
    </location>
</feature>
<dbReference type="Proteomes" id="UP000275385">
    <property type="component" value="Unassembled WGS sequence"/>
</dbReference>
<feature type="region of interest" description="Disordered" evidence="2">
    <location>
        <begin position="265"/>
        <end position="287"/>
    </location>
</feature>
<gene>
    <name evidence="4" type="ORF">DL546_005206</name>
</gene>
<feature type="compositionally biased region" description="Low complexity" evidence="2">
    <location>
        <begin position="340"/>
        <end position="349"/>
    </location>
</feature>
<dbReference type="GO" id="GO:0016192">
    <property type="term" value="P:vesicle-mediated transport"/>
    <property type="evidence" value="ECO:0007669"/>
    <property type="project" value="InterPro"/>
</dbReference>
<feature type="region of interest" description="Disordered" evidence="2">
    <location>
        <begin position="440"/>
        <end position="479"/>
    </location>
</feature>
<dbReference type="PANTHER" id="PTHR13056:SF0">
    <property type="entry name" value="VACUOLAR FUSION PROTEIN CCZ1 HOMOLOG-RELATED"/>
    <property type="match status" value="1"/>
</dbReference>
<evidence type="ECO:0000313" key="5">
    <source>
        <dbReference type="Proteomes" id="UP000275385"/>
    </source>
</evidence>